<reference evidence="1" key="1">
    <citation type="submission" date="2023-08" db="EMBL/GenBank/DDBJ databases">
        <title>Chromosome-level Genome Assembly of mud carp (Cirrhinus molitorella).</title>
        <authorList>
            <person name="Liu H."/>
        </authorList>
    </citation>
    <scope>NUCLEOTIDE SEQUENCE</scope>
    <source>
        <strain evidence="1">Prfri</strain>
        <tissue evidence="1">Muscle</tissue>
    </source>
</reference>
<dbReference type="EMBL" id="JAUYZG010000023">
    <property type="protein sequence ID" value="KAK2871278.1"/>
    <property type="molecule type" value="Genomic_DNA"/>
</dbReference>
<accession>A0AA88P882</accession>
<proteinExistence type="predicted"/>
<organism evidence="1 2">
    <name type="scientific">Cirrhinus molitorella</name>
    <name type="common">mud carp</name>
    <dbReference type="NCBI Taxonomy" id="172907"/>
    <lineage>
        <taxon>Eukaryota</taxon>
        <taxon>Metazoa</taxon>
        <taxon>Chordata</taxon>
        <taxon>Craniata</taxon>
        <taxon>Vertebrata</taxon>
        <taxon>Euteleostomi</taxon>
        <taxon>Actinopterygii</taxon>
        <taxon>Neopterygii</taxon>
        <taxon>Teleostei</taxon>
        <taxon>Ostariophysi</taxon>
        <taxon>Cypriniformes</taxon>
        <taxon>Cyprinidae</taxon>
        <taxon>Labeoninae</taxon>
        <taxon>Labeonini</taxon>
        <taxon>Cirrhinus</taxon>
    </lineage>
</organism>
<dbReference type="AlphaFoldDB" id="A0AA88P882"/>
<gene>
    <name evidence="1" type="ORF">Q8A67_023805</name>
</gene>
<evidence type="ECO:0000313" key="2">
    <source>
        <dbReference type="Proteomes" id="UP001187343"/>
    </source>
</evidence>
<dbReference type="Proteomes" id="UP001187343">
    <property type="component" value="Unassembled WGS sequence"/>
</dbReference>
<evidence type="ECO:0000313" key="1">
    <source>
        <dbReference type="EMBL" id="KAK2871278.1"/>
    </source>
</evidence>
<protein>
    <submittedName>
        <fullName evidence="1">Uncharacterized protein</fullName>
    </submittedName>
</protein>
<comment type="caution">
    <text evidence="1">The sequence shown here is derived from an EMBL/GenBank/DDBJ whole genome shotgun (WGS) entry which is preliminary data.</text>
</comment>
<sequence>MSVSARVNATLGSVSASSVKVQGCRSSLDWQTVIEQTGYIKRSGFDVLIHQHSELRSPSEQQGYSGPQGGEVSLLNRIYGLSLRHKLQNAVYSLLEGRHEHLKEVCFDYCL</sequence>
<name>A0AA88P882_9TELE</name>
<keyword evidence="2" id="KW-1185">Reference proteome</keyword>